<feature type="region of interest" description="Disordered" evidence="1">
    <location>
        <begin position="383"/>
        <end position="411"/>
    </location>
</feature>
<proteinExistence type="predicted"/>
<evidence type="ECO:0000256" key="2">
    <source>
        <dbReference type="SAM" id="Phobius"/>
    </source>
</evidence>
<feature type="region of interest" description="Disordered" evidence="1">
    <location>
        <begin position="129"/>
        <end position="260"/>
    </location>
</feature>
<feature type="compositionally biased region" description="Low complexity" evidence="1">
    <location>
        <begin position="137"/>
        <end position="146"/>
    </location>
</feature>
<accession>A0A841EAX7</accession>
<feature type="transmembrane region" description="Helical" evidence="2">
    <location>
        <begin position="26"/>
        <end position="45"/>
    </location>
</feature>
<feature type="region of interest" description="Disordered" evidence="1">
    <location>
        <begin position="281"/>
        <end position="370"/>
    </location>
</feature>
<dbReference type="AlphaFoldDB" id="A0A841EAX7"/>
<feature type="compositionally biased region" description="Basic and acidic residues" evidence="1">
    <location>
        <begin position="383"/>
        <end position="398"/>
    </location>
</feature>
<sequence>MTRNGTSRRWQTARAAFRQWRGSRPFWGGLLIVLSGAVIVAAPALNPLDLIVKQGVAGISGYFAGLLLMAVGVLAWLQPPQRFFYGIAAMLLALVSFVTSNFGGFVFGMLFGLVGGALTASWVPDRARAAASPGTSAPGRTRLAGLRGRRTGRGGGAAAAETAVQPADADAADESDTGSRDTSAAGTGPAGAGTDPAQGPDAPAQDSARDAPDTDSGEPRADGATYFTSPGSPSGDTAAGRRRRTGDGPAPGDSPGGGRMHSLAAVAAALVVAVPAPATVTWPWDDWFGGDESGEETSEPDPSPTPTASPTTPAPSGGPDGGGGGDGGGDGEAAGGQDGSAEDDGEDEGDEESETAEECSVQEGSSSMGEDEYRALLEACRQAKEDGQDPEFEVRQGDAPEGDGPWLAHTDPSGLDADSLSMSGAAFEGVVEYPVHGGTVRYLKLSMDTAELSGARQWAEHDGTTTSLGIPEMTMSGDVVMHVTRMKVRILGIPLEFTPDFPPPLLLPSMTVTDLEADQPLARAQTVTIAGLDEQVGD</sequence>
<dbReference type="EMBL" id="JACHLY010000001">
    <property type="protein sequence ID" value="MBB5999604.1"/>
    <property type="molecule type" value="Genomic_DNA"/>
</dbReference>
<keyword evidence="4" id="KW-1185">Reference proteome</keyword>
<feature type="compositionally biased region" description="Acidic residues" evidence="1">
    <location>
        <begin position="288"/>
        <end position="299"/>
    </location>
</feature>
<protein>
    <submittedName>
        <fullName evidence="3">Uncharacterized protein</fullName>
    </submittedName>
</protein>
<name>A0A841EAX7_9ACTN</name>
<reference evidence="3 4" key="1">
    <citation type="submission" date="2020-08" db="EMBL/GenBank/DDBJ databases">
        <title>Sequencing the genomes of 1000 actinobacteria strains.</title>
        <authorList>
            <person name="Klenk H.-P."/>
        </authorList>
    </citation>
    <scope>NUCLEOTIDE SEQUENCE [LARGE SCALE GENOMIC DNA]</scope>
    <source>
        <strain evidence="3 4">DSM 44593</strain>
    </source>
</reference>
<feature type="compositionally biased region" description="Basic and acidic residues" evidence="1">
    <location>
        <begin position="207"/>
        <end position="221"/>
    </location>
</feature>
<evidence type="ECO:0000313" key="3">
    <source>
        <dbReference type="EMBL" id="MBB5999604.1"/>
    </source>
</evidence>
<evidence type="ECO:0000256" key="1">
    <source>
        <dbReference type="SAM" id="MobiDB-lite"/>
    </source>
</evidence>
<feature type="compositionally biased region" description="Low complexity" evidence="1">
    <location>
        <begin position="308"/>
        <end position="317"/>
    </location>
</feature>
<dbReference type="InterPro" id="IPR046096">
    <property type="entry name" value="DUF6114"/>
</dbReference>
<gene>
    <name evidence="3" type="ORF">HNR25_003355</name>
</gene>
<dbReference type="Proteomes" id="UP000578077">
    <property type="component" value="Unassembled WGS sequence"/>
</dbReference>
<feature type="transmembrane region" description="Helical" evidence="2">
    <location>
        <begin position="83"/>
        <end position="99"/>
    </location>
</feature>
<feature type="compositionally biased region" description="Low complexity" evidence="1">
    <location>
        <begin position="181"/>
        <end position="206"/>
    </location>
</feature>
<feature type="compositionally biased region" description="Acidic residues" evidence="1">
    <location>
        <begin position="340"/>
        <end position="357"/>
    </location>
</feature>
<feature type="compositionally biased region" description="Low complexity" evidence="1">
    <location>
        <begin position="158"/>
        <end position="169"/>
    </location>
</feature>
<organism evidence="3 4">
    <name type="scientific">Streptomonospora salina</name>
    <dbReference type="NCBI Taxonomy" id="104205"/>
    <lineage>
        <taxon>Bacteria</taxon>
        <taxon>Bacillati</taxon>
        <taxon>Actinomycetota</taxon>
        <taxon>Actinomycetes</taxon>
        <taxon>Streptosporangiales</taxon>
        <taxon>Nocardiopsidaceae</taxon>
        <taxon>Streptomonospora</taxon>
    </lineage>
</organism>
<feature type="compositionally biased region" description="Gly residues" evidence="1">
    <location>
        <begin position="318"/>
        <end position="338"/>
    </location>
</feature>
<evidence type="ECO:0000313" key="4">
    <source>
        <dbReference type="Proteomes" id="UP000578077"/>
    </source>
</evidence>
<keyword evidence="2" id="KW-1133">Transmembrane helix</keyword>
<dbReference type="RefSeq" id="WP_184636533.1">
    <property type="nucleotide sequence ID" value="NZ_BAABKT010000039.1"/>
</dbReference>
<keyword evidence="2" id="KW-0472">Membrane</keyword>
<comment type="caution">
    <text evidence="3">The sequence shown here is derived from an EMBL/GenBank/DDBJ whole genome shotgun (WGS) entry which is preliminary data.</text>
</comment>
<dbReference type="Pfam" id="PF19609">
    <property type="entry name" value="DUF6114"/>
    <property type="match status" value="1"/>
</dbReference>
<keyword evidence="2" id="KW-0812">Transmembrane</keyword>
<feature type="transmembrane region" description="Helical" evidence="2">
    <location>
        <begin position="57"/>
        <end position="76"/>
    </location>
</feature>